<dbReference type="SUPFAM" id="SSF52087">
    <property type="entry name" value="CRAL/TRIO domain"/>
    <property type="match status" value="1"/>
</dbReference>
<keyword evidence="3" id="KW-1185">Reference proteome</keyword>
<dbReference type="VEuPathDB" id="VectorBase:HLOH_046550"/>
<dbReference type="Pfam" id="PF00650">
    <property type="entry name" value="CRAL_TRIO"/>
    <property type="match status" value="1"/>
</dbReference>
<dbReference type="InterPro" id="IPR001251">
    <property type="entry name" value="CRAL-TRIO_dom"/>
</dbReference>
<evidence type="ECO:0000313" key="2">
    <source>
        <dbReference type="EMBL" id="KAH9367506.1"/>
    </source>
</evidence>
<dbReference type="OMA" id="WELPVEV"/>
<protein>
    <recommendedName>
        <fullName evidence="1">CRAL-TRIO domain-containing protein</fullName>
    </recommendedName>
</protein>
<dbReference type="Proteomes" id="UP000821853">
    <property type="component" value="Chromosome 2"/>
</dbReference>
<evidence type="ECO:0000259" key="1">
    <source>
        <dbReference type="PROSITE" id="PS50191"/>
    </source>
</evidence>
<comment type="caution">
    <text evidence="2">The sequence shown here is derived from an EMBL/GenBank/DDBJ whole genome shotgun (WGS) entry which is preliminary data.</text>
</comment>
<dbReference type="OrthoDB" id="6475564at2759"/>
<sequence length="184" mass="20685">MIDAAPSFFPVLWKMVRPFLTQRTVDKVEIFGKDGWKQTLLRIVDAAILPVHYGGDMVGPGNDPRCRNKINYGGRFEEGAESASSVFGEDGAVQRSIGPRDRWELPVEVASAGSWLSWRFQTASGDLAFGLVMKESPEKTLVPLRRFEACCYVPHEGSWQCEEPGTWLTAQAEVDKERTRYKNT</sequence>
<feature type="domain" description="CRAL-TRIO" evidence="1">
    <location>
        <begin position="1"/>
        <end position="61"/>
    </location>
</feature>
<dbReference type="Gene3D" id="3.40.525.10">
    <property type="entry name" value="CRAL-TRIO lipid binding domain"/>
    <property type="match status" value="1"/>
</dbReference>
<dbReference type="InterPro" id="IPR036865">
    <property type="entry name" value="CRAL-TRIO_dom_sf"/>
</dbReference>
<dbReference type="GO" id="GO:0005737">
    <property type="term" value="C:cytoplasm"/>
    <property type="evidence" value="ECO:0007669"/>
    <property type="project" value="TreeGrafter"/>
</dbReference>
<proteinExistence type="predicted"/>
<reference evidence="2 3" key="1">
    <citation type="journal article" date="2020" name="Cell">
        <title>Large-Scale Comparative Analyses of Tick Genomes Elucidate Their Genetic Diversity and Vector Capacities.</title>
        <authorList>
            <consortium name="Tick Genome and Microbiome Consortium (TIGMIC)"/>
            <person name="Jia N."/>
            <person name="Wang J."/>
            <person name="Shi W."/>
            <person name="Du L."/>
            <person name="Sun Y."/>
            <person name="Zhan W."/>
            <person name="Jiang J.F."/>
            <person name="Wang Q."/>
            <person name="Zhang B."/>
            <person name="Ji P."/>
            <person name="Bell-Sakyi L."/>
            <person name="Cui X.M."/>
            <person name="Yuan T.T."/>
            <person name="Jiang B.G."/>
            <person name="Yang W.F."/>
            <person name="Lam T.T."/>
            <person name="Chang Q.C."/>
            <person name="Ding S.J."/>
            <person name="Wang X.J."/>
            <person name="Zhu J.G."/>
            <person name="Ruan X.D."/>
            <person name="Zhao L."/>
            <person name="Wei J.T."/>
            <person name="Ye R.Z."/>
            <person name="Que T.C."/>
            <person name="Du C.H."/>
            <person name="Zhou Y.H."/>
            <person name="Cheng J.X."/>
            <person name="Dai P.F."/>
            <person name="Guo W.B."/>
            <person name="Han X.H."/>
            <person name="Huang E.J."/>
            <person name="Li L.F."/>
            <person name="Wei W."/>
            <person name="Gao Y.C."/>
            <person name="Liu J.Z."/>
            <person name="Shao H.Z."/>
            <person name="Wang X."/>
            <person name="Wang C.C."/>
            <person name="Yang T.C."/>
            <person name="Huo Q.B."/>
            <person name="Li W."/>
            <person name="Chen H.Y."/>
            <person name="Chen S.E."/>
            <person name="Zhou L.G."/>
            <person name="Ni X.B."/>
            <person name="Tian J.H."/>
            <person name="Sheng Y."/>
            <person name="Liu T."/>
            <person name="Pan Y.S."/>
            <person name="Xia L.Y."/>
            <person name="Li J."/>
            <person name="Zhao F."/>
            <person name="Cao W.C."/>
        </authorList>
    </citation>
    <scope>NUCLEOTIDE SEQUENCE [LARGE SCALE GENOMIC DNA]</scope>
    <source>
        <strain evidence="2">HaeL-2018</strain>
    </source>
</reference>
<gene>
    <name evidence="2" type="ORF">HPB48_009060</name>
</gene>
<dbReference type="AlphaFoldDB" id="A0A9J6FW71"/>
<dbReference type="InterPro" id="IPR036598">
    <property type="entry name" value="GOLD_dom_sf"/>
</dbReference>
<accession>A0A9J6FW71</accession>
<dbReference type="PROSITE" id="PS50191">
    <property type="entry name" value="CRAL_TRIO"/>
    <property type="match status" value="1"/>
</dbReference>
<dbReference type="PANTHER" id="PTHR23324:SF83">
    <property type="entry name" value="SEC14-LIKE PROTEIN 2"/>
    <property type="match status" value="1"/>
</dbReference>
<dbReference type="InterPro" id="IPR051064">
    <property type="entry name" value="SEC14/CRAL-TRIO_domain"/>
</dbReference>
<dbReference type="EMBL" id="JABSTR010000004">
    <property type="protein sequence ID" value="KAH9367506.1"/>
    <property type="molecule type" value="Genomic_DNA"/>
</dbReference>
<dbReference type="PANTHER" id="PTHR23324">
    <property type="entry name" value="SEC14 RELATED PROTEIN"/>
    <property type="match status" value="1"/>
</dbReference>
<dbReference type="SUPFAM" id="SSF101576">
    <property type="entry name" value="Supernatant protein factor (SPF), C-terminal domain"/>
    <property type="match status" value="1"/>
</dbReference>
<evidence type="ECO:0000313" key="3">
    <source>
        <dbReference type="Proteomes" id="UP000821853"/>
    </source>
</evidence>
<organism evidence="2 3">
    <name type="scientific">Haemaphysalis longicornis</name>
    <name type="common">Bush tick</name>
    <dbReference type="NCBI Taxonomy" id="44386"/>
    <lineage>
        <taxon>Eukaryota</taxon>
        <taxon>Metazoa</taxon>
        <taxon>Ecdysozoa</taxon>
        <taxon>Arthropoda</taxon>
        <taxon>Chelicerata</taxon>
        <taxon>Arachnida</taxon>
        <taxon>Acari</taxon>
        <taxon>Parasitiformes</taxon>
        <taxon>Ixodida</taxon>
        <taxon>Ixodoidea</taxon>
        <taxon>Ixodidae</taxon>
        <taxon>Haemaphysalinae</taxon>
        <taxon>Haemaphysalis</taxon>
    </lineage>
</organism>
<dbReference type="Gene3D" id="2.60.120.680">
    <property type="entry name" value="GOLD domain"/>
    <property type="match status" value="1"/>
</dbReference>
<name>A0A9J6FW71_HAELO</name>
<dbReference type="CDD" id="cd00170">
    <property type="entry name" value="SEC14"/>
    <property type="match status" value="1"/>
</dbReference>